<evidence type="ECO:0000313" key="1">
    <source>
        <dbReference type="EMBL" id="MFJ1269604.1"/>
    </source>
</evidence>
<accession>A0ABW8DA82</accession>
<proteinExistence type="predicted"/>
<protein>
    <submittedName>
        <fullName evidence="1">Glycosyltransferase family 4 protein</fullName>
    </submittedName>
</protein>
<name>A0ABW8DA82_9GAMM</name>
<organism evidence="1 2">
    <name type="scientific">Legionella lytica</name>
    <dbReference type="NCBI Taxonomy" id="96232"/>
    <lineage>
        <taxon>Bacteria</taxon>
        <taxon>Pseudomonadati</taxon>
        <taxon>Pseudomonadota</taxon>
        <taxon>Gammaproteobacteria</taxon>
        <taxon>Legionellales</taxon>
        <taxon>Legionellaceae</taxon>
        <taxon>Legionella</taxon>
    </lineage>
</organism>
<comment type="caution">
    <text evidence="1">The sequence shown here is derived from an EMBL/GenBank/DDBJ whole genome shotgun (WGS) entry which is preliminary data.</text>
</comment>
<reference evidence="1 2" key="1">
    <citation type="submission" date="2024-08" db="EMBL/GenBank/DDBJ databases">
        <title>Draft Genome Sequence of Legionella lytica strain DSB2004, Isolated From a Fire Sprinkler System.</title>
        <authorList>
            <person name="Everhart A.D."/>
            <person name="Kidane D.T."/>
            <person name="Farone A.L."/>
            <person name="Farone M.B."/>
        </authorList>
    </citation>
    <scope>NUCLEOTIDE SEQUENCE [LARGE SCALE GENOMIC DNA]</scope>
    <source>
        <strain evidence="1 2">DSB2004</strain>
    </source>
</reference>
<sequence>MDFNKNQLLYIDVTRLIRRQWQKLMPTGIDRVMLSYVQHYQNTADALFYFLGVFWVIPRTHSKKLYHLLLSSASKRTLITTLIRGVVAGIAQRNKGAARLAQEQQVRRTLLALGHSSLEKKHYIKGIKRLELEPIFFIHDLIPITHPEYCRLGENEKHSRRMINALTVAKGIIVNSQATQEALLEFSAFVQSKAPLMTVAHLGTELLERQSQKDVGRSRQKTINTPYFVVLGTIEPRKNHLLLLHIWQKLIHEMGARAPRLIIIGRRGWECEHVTRMLDRCTSFNGVIFEWSRCSDEQLAACLRGSQALLFPSFVEGYGLPLIEALVAGTPVIASALPAFRELAHNIPEYIDPTDTKQWLSVIADYTNSDSALRAAQLKRLADYKAPSWTNHFSKIDIFLQSIVA</sequence>
<evidence type="ECO:0000313" key="2">
    <source>
        <dbReference type="Proteomes" id="UP001615550"/>
    </source>
</evidence>
<dbReference type="Gene3D" id="3.40.50.2000">
    <property type="entry name" value="Glycogen Phosphorylase B"/>
    <property type="match status" value="1"/>
</dbReference>
<dbReference type="PANTHER" id="PTHR46401">
    <property type="entry name" value="GLYCOSYLTRANSFERASE WBBK-RELATED"/>
    <property type="match status" value="1"/>
</dbReference>
<keyword evidence="2" id="KW-1185">Reference proteome</keyword>
<dbReference type="PANTHER" id="PTHR46401:SF9">
    <property type="entry name" value="MANNOSYLTRANSFERASE A"/>
    <property type="match status" value="1"/>
</dbReference>
<gene>
    <name evidence="1" type="ORF">ACD661_13640</name>
</gene>
<dbReference type="RefSeq" id="WP_400188418.1">
    <property type="nucleotide sequence ID" value="NZ_JBGORX010000007.1"/>
</dbReference>
<dbReference type="SUPFAM" id="SSF53756">
    <property type="entry name" value="UDP-Glycosyltransferase/glycogen phosphorylase"/>
    <property type="match status" value="1"/>
</dbReference>
<dbReference type="CDD" id="cd03809">
    <property type="entry name" value="GT4_MtfB-like"/>
    <property type="match status" value="1"/>
</dbReference>
<dbReference type="Proteomes" id="UP001615550">
    <property type="component" value="Unassembled WGS sequence"/>
</dbReference>
<dbReference type="EMBL" id="JBGORX010000007">
    <property type="protein sequence ID" value="MFJ1269604.1"/>
    <property type="molecule type" value="Genomic_DNA"/>
</dbReference>
<dbReference type="Pfam" id="PF13692">
    <property type="entry name" value="Glyco_trans_1_4"/>
    <property type="match status" value="1"/>
</dbReference>